<reference evidence="1 2" key="1">
    <citation type="journal article" date="2018" name="Genome Biol. Evol.">
        <title>Multiple Roots of Fruiting Body Formation in Amoebozoa.</title>
        <authorList>
            <person name="Hillmann F."/>
            <person name="Forbes G."/>
            <person name="Novohradska S."/>
            <person name="Ferling I."/>
            <person name="Riege K."/>
            <person name="Groth M."/>
            <person name="Westermann M."/>
            <person name="Marz M."/>
            <person name="Spaller T."/>
            <person name="Winckler T."/>
            <person name="Schaap P."/>
            <person name="Glockner G."/>
        </authorList>
    </citation>
    <scope>NUCLEOTIDE SEQUENCE [LARGE SCALE GENOMIC DNA]</scope>
    <source>
        <strain evidence="1 2">Jena</strain>
    </source>
</reference>
<evidence type="ECO:0000313" key="2">
    <source>
        <dbReference type="Proteomes" id="UP000241769"/>
    </source>
</evidence>
<comment type="caution">
    <text evidence="1">The sequence shown here is derived from an EMBL/GenBank/DDBJ whole genome shotgun (WGS) entry which is preliminary data.</text>
</comment>
<dbReference type="EMBL" id="MDYQ01000011">
    <property type="protein sequence ID" value="PRP88410.1"/>
    <property type="molecule type" value="Genomic_DNA"/>
</dbReference>
<dbReference type="Proteomes" id="UP000241769">
    <property type="component" value="Unassembled WGS sequence"/>
</dbReference>
<organism evidence="1 2">
    <name type="scientific">Planoprotostelium fungivorum</name>
    <dbReference type="NCBI Taxonomy" id="1890364"/>
    <lineage>
        <taxon>Eukaryota</taxon>
        <taxon>Amoebozoa</taxon>
        <taxon>Evosea</taxon>
        <taxon>Variosea</taxon>
        <taxon>Cavosteliida</taxon>
        <taxon>Cavosteliaceae</taxon>
        <taxon>Planoprotostelium</taxon>
    </lineage>
</organism>
<sequence length="313" mass="36066">MDAYWMIHPRIGCTDLPTGTVCHARKKNNGPDGHSAYHTCGKKEFYEKSLHHGYVAIRRAVPRYNYFLLSGDMEWSRNEWTEFVEDLLGAVSSLEHVDSSLFKTERAIVIDENMDTLLMPLPVCYLYKGVFVPSAKSDGVFWKPSRGAIRMGRAMYRRYHYTRVKHQRLRRQVSWLENSPWCFVEYSLLPPATTTLYREIHAANTNLRVLVELVARAQDDGTAPVTTKEMLHRMNLAATGQALPDSVAVKKMFEEDPFMHPPPGMTFISYHRGPPPEEMNRDMMQLVKTEPGLQIDMNQSCLLDVHPWMFNVV</sequence>
<gene>
    <name evidence="1" type="ORF">PROFUN_03324</name>
</gene>
<dbReference type="InParanoid" id="A0A2P6NWS6"/>
<name>A0A2P6NWS6_9EUKA</name>
<evidence type="ECO:0000313" key="1">
    <source>
        <dbReference type="EMBL" id="PRP88410.1"/>
    </source>
</evidence>
<protein>
    <submittedName>
        <fullName evidence="1">Uncharacterized protein</fullName>
    </submittedName>
</protein>
<proteinExistence type="predicted"/>
<keyword evidence="2" id="KW-1185">Reference proteome</keyword>
<accession>A0A2P6NWS6</accession>
<dbReference type="AlphaFoldDB" id="A0A2P6NWS6"/>